<accession>A0A1G6PXS3</accession>
<evidence type="ECO:0000313" key="1">
    <source>
        <dbReference type="EMBL" id="SDC85002.1"/>
    </source>
</evidence>
<organism evidence="1 2">
    <name type="scientific">Ectopseudomonas chengduensis</name>
    <dbReference type="NCBI Taxonomy" id="489632"/>
    <lineage>
        <taxon>Bacteria</taxon>
        <taxon>Pseudomonadati</taxon>
        <taxon>Pseudomonadota</taxon>
        <taxon>Gammaproteobacteria</taxon>
        <taxon>Pseudomonadales</taxon>
        <taxon>Pseudomonadaceae</taxon>
        <taxon>Ectopseudomonas</taxon>
    </lineage>
</organism>
<keyword evidence="2" id="KW-1185">Reference proteome</keyword>
<name>A0A1G6PXS3_9GAMM</name>
<sequence>MTSFSYTSVPLQGNCRWFVRRGDTVKYERGFRSKQDASDWISEFGERLDWRAGFTFRLKGDSTHMEIVNRQGDVAKA</sequence>
<dbReference type="RefSeq" id="WP_017362318.1">
    <property type="nucleotide sequence ID" value="NZ_FMZQ01000007.1"/>
</dbReference>
<reference evidence="2" key="1">
    <citation type="submission" date="2016-10" db="EMBL/GenBank/DDBJ databases">
        <authorList>
            <person name="Varghese N."/>
            <person name="Submissions S."/>
        </authorList>
    </citation>
    <scope>NUCLEOTIDE SEQUENCE [LARGE SCALE GENOMIC DNA]</scope>
    <source>
        <strain evidence="2">DSM 26382</strain>
    </source>
</reference>
<dbReference type="GeneID" id="57609051"/>
<protein>
    <submittedName>
        <fullName evidence="1">Uncharacterized protein</fullName>
    </submittedName>
</protein>
<dbReference type="EMBL" id="FMZQ01000007">
    <property type="protein sequence ID" value="SDC85002.1"/>
    <property type="molecule type" value="Genomic_DNA"/>
</dbReference>
<dbReference type="Proteomes" id="UP000199467">
    <property type="component" value="Unassembled WGS sequence"/>
</dbReference>
<gene>
    <name evidence="1" type="ORF">SAMN05216576_107152</name>
</gene>
<evidence type="ECO:0000313" key="2">
    <source>
        <dbReference type="Proteomes" id="UP000199467"/>
    </source>
</evidence>
<proteinExistence type="predicted"/>
<dbReference type="AlphaFoldDB" id="A0A1G6PXS3"/>